<dbReference type="EMBL" id="AUSU01000159">
    <property type="protein sequence ID" value="EPS74156.1"/>
    <property type="molecule type" value="Genomic_DNA"/>
</dbReference>
<dbReference type="PANTHER" id="PTHR12029:SF11">
    <property type="entry name" value="METHYLTRANSFERASE TARBP1-RELATED"/>
    <property type="match status" value="1"/>
</dbReference>
<evidence type="ECO:0000313" key="2">
    <source>
        <dbReference type="Proteomes" id="UP000015453"/>
    </source>
</evidence>
<gene>
    <name evidence="1" type="ORF">M569_00597</name>
</gene>
<dbReference type="GO" id="GO:0016423">
    <property type="term" value="F:tRNA (guanine) methyltransferase activity"/>
    <property type="evidence" value="ECO:0007669"/>
    <property type="project" value="TreeGrafter"/>
</dbReference>
<accession>S8D9H1</accession>
<dbReference type="Proteomes" id="UP000015453">
    <property type="component" value="Unassembled WGS sequence"/>
</dbReference>
<reference evidence="1 2" key="1">
    <citation type="journal article" date="2013" name="BMC Genomics">
        <title>The miniature genome of a carnivorous plant Genlisea aurea contains a low number of genes and short non-coding sequences.</title>
        <authorList>
            <person name="Leushkin E.V."/>
            <person name="Sutormin R.A."/>
            <person name="Nabieva E.R."/>
            <person name="Penin A.A."/>
            <person name="Kondrashov A.S."/>
            <person name="Logacheva M.D."/>
        </authorList>
    </citation>
    <scope>NUCLEOTIDE SEQUENCE [LARGE SCALE GENOMIC DNA]</scope>
</reference>
<dbReference type="GO" id="GO:0030488">
    <property type="term" value="P:tRNA methylation"/>
    <property type="evidence" value="ECO:0007669"/>
    <property type="project" value="TreeGrafter"/>
</dbReference>
<keyword evidence="2" id="KW-1185">Reference proteome</keyword>
<dbReference type="PANTHER" id="PTHR12029">
    <property type="entry name" value="RNA METHYLTRANSFERASE"/>
    <property type="match status" value="1"/>
</dbReference>
<comment type="caution">
    <text evidence="1">The sequence shown here is derived from an EMBL/GenBank/DDBJ whole genome shotgun (WGS) entry which is preliminary data.</text>
</comment>
<organism evidence="1 2">
    <name type="scientific">Genlisea aurea</name>
    <dbReference type="NCBI Taxonomy" id="192259"/>
    <lineage>
        <taxon>Eukaryota</taxon>
        <taxon>Viridiplantae</taxon>
        <taxon>Streptophyta</taxon>
        <taxon>Embryophyta</taxon>
        <taxon>Tracheophyta</taxon>
        <taxon>Spermatophyta</taxon>
        <taxon>Magnoliopsida</taxon>
        <taxon>eudicotyledons</taxon>
        <taxon>Gunneridae</taxon>
        <taxon>Pentapetalae</taxon>
        <taxon>asterids</taxon>
        <taxon>lamiids</taxon>
        <taxon>Lamiales</taxon>
        <taxon>Lentibulariaceae</taxon>
        <taxon>Genlisea</taxon>
    </lineage>
</organism>
<protein>
    <submittedName>
        <fullName evidence="1">Uncharacterized protein</fullName>
    </submittedName>
</protein>
<sequence>WICLELLLSIPIYAQRDEIHSTLCKNYYSDRVVSQIFSDLLGCLDNASEVSALPMLRSIRLSIELLSSSGGFSVEMMWNLVHSSWVLHTSCNKRRVAPIAALLSAVLHHSLFRDETMHDYNNGPGPLKWFVQKIIEEGAKSPRTIRLTALHLCGLWLAYPSTIRYYIHELKLLTFYGSVAFDEDFEGQLAENSDAREEILRLSQSLDPELTDVFINTELYARVSVAVLFSKLADMVDTSNLVEDKVAAISSGKLFLLELLKYVVMDRDLSKELYKKYSAIHRRKVRAWQMICALSRFVDLDIVDQVTSELHKALCVS</sequence>
<feature type="non-terminal residue" evidence="1">
    <location>
        <position position="317"/>
    </location>
</feature>
<proteinExistence type="predicted"/>
<feature type="non-terminal residue" evidence="1">
    <location>
        <position position="1"/>
    </location>
</feature>
<dbReference type="AlphaFoldDB" id="S8D9H1"/>
<dbReference type="InterPro" id="IPR045330">
    <property type="entry name" value="TRM3/TARBP1"/>
</dbReference>
<dbReference type="OrthoDB" id="1711347at2759"/>
<name>S8D9H1_9LAMI</name>
<evidence type="ECO:0000313" key="1">
    <source>
        <dbReference type="EMBL" id="EPS74156.1"/>
    </source>
</evidence>